<reference evidence="7" key="1">
    <citation type="journal article" date="2023" name="Mol. Phylogenet. Evol.">
        <title>Genome-scale phylogeny and comparative genomics of the fungal order Sordariales.</title>
        <authorList>
            <person name="Hensen N."/>
            <person name="Bonometti L."/>
            <person name="Westerberg I."/>
            <person name="Brannstrom I.O."/>
            <person name="Guillou S."/>
            <person name="Cros-Aarteil S."/>
            <person name="Calhoun S."/>
            <person name="Haridas S."/>
            <person name="Kuo A."/>
            <person name="Mondo S."/>
            <person name="Pangilinan J."/>
            <person name="Riley R."/>
            <person name="LaButti K."/>
            <person name="Andreopoulos B."/>
            <person name="Lipzen A."/>
            <person name="Chen C."/>
            <person name="Yan M."/>
            <person name="Daum C."/>
            <person name="Ng V."/>
            <person name="Clum A."/>
            <person name="Steindorff A."/>
            <person name="Ohm R.A."/>
            <person name="Martin F."/>
            <person name="Silar P."/>
            <person name="Natvig D.O."/>
            <person name="Lalanne C."/>
            <person name="Gautier V."/>
            <person name="Ament-Velasquez S.L."/>
            <person name="Kruys A."/>
            <person name="Hutchinson M.I."/>
            <person name="Powell A.J."/>
            <person name="Barry K."/>
            <person name="Miller A.N."/>
            <person name="Grigoriev I.V."/>
            <person name="Debuchy R."/>
            <person name="Gladieux P."/>
            <person name="Hiltunen Thoren M."/>
            <person name="Johannesson H."/>
        </authorList>
    </citation>
    <scope>NUCLEOTIDE SEQUENCE</scope>
    <source>
        <strain evidence="7">CBS 123565</strain>
    </source>
</reference>
<accession>A0AAN6UFA8</accession>
<feature type="compositionally biased region" description="Low complexity" evidence="5">
    <location>
        <begin position="88"/>
        <end position="121"/>
    </location>
</feature>
<evidence type="ECO:0000256" key="2">
    <source>
        <dbReference type="ARBA" id="ARBA00022692"/>
    </source>
</evidence>
<comment type="caution">
    <text evidence="7">The sequence shown here is derived from an EMBL/GenBank/DDBJ whole genome shotgun (WGS) entry which is preliminary data.</text>
</comment>
<feature type="transmembrane region" description="Helical" evidence="6">
    <location>
        <begin position="132"/>
        <end position="162"/>
    </location>
</feature>
<protein>
    <submittedName>
        <fullName evidence="7">Uncharacterized protein</fullName>
    </submittedName>
</protein>
<feature type="region of interest" description="Disordered" evidence="5">
    <location>
        <begin position="166"/>
        <end position="201"/>
    </location>
</feature>
<dbReference type="EMBL" id="MU853421">
    <property type="protein sequence ID" value="KAK4131973.1"/>
    <property type="molecule type" value="Genomic_DNA"/>
</dbReference>
<feature type="compositionally biased region" description="Basic and acidic residues" evidence="5">
    <location>
        <begin position="166"/>
        <end position="185"/>
    </location>
</feature>
<dbReference type="PANTHER" id="PTHR15549">
    <property type="entry name" value="PAIRED IMMUNOGLOBULIN-LIKE TYPE 2 RECEPTOR"/>
    <property type="match status" value="1"/>
</dbReference>
<evidence type="ECO:0000256" key="4">
    <source>
        <dbReference type="ARBA" id="ARBA00023136"/>
    </source>
</evidence>
<reference evidence="7" key="2">
    <citation type="submission" date="2023-05" db="EMBL/GenBank/DDBJ databases">
        <authorList>
            <consortium name="Lawrence Berkeley National Laboratory"/>
            <person name="Steindorff A."/>
            <person name="Hensen N."/>
            <person name="Bonometti L."/>
            <person name="Westerberg I."/>
            <person name="Brannstrom I.O."/>
            <person name="Guillou S."/>
            <person name="Cros-Aarteil S."/>
            <person name="Calhoun S."/>
            <person name="Haridas S."/>
            <person name="Kuo A."/>
            <person name="Mondo S."/>
            <person name="Pangilinan J."/>
            <person name="Riley R."/>
            <person name="Labutti K."/>
            <person name="Andreopoulos B."/>
            <person name="Lipzen A."/>
            <person name="Chen C."/>
            <person name="Yanf M."/>
            <person name="Daum C."/>
            <person name="Ng V."/>
            <person name="Clum A."/>
            <person name="Ohm R."/>
            <person name="Martin F."/>
            <person name="Silar P."/>
            <person name="Natvig D."/>
            <person name="Lalanne C."/>
            <person name="Gautier V."/>
            <person name="Ament-Velasquez S.L."/>
            <person name="Kruys A."/>
            <person name="Hutchinson M.I."/>
            <person name="Powell A.J."/>
            <person name="Barry K."/>
            <person name="Miller A.N."/>
            <person name="Grigoriev I.V."/>
            <person name="Debuchy R."/>
            <person name="Gladieux P."/>
            <person name="Thoren M.H."/>
            <person name="Johannesson H."/>
        </authorList>
    </citation>
    <scope>NUCLEOTIDE SEQUENCE</scope>
    <source>
        <strain evidence="7">CBS 123565</strain>
    </source>
</reference>
<keyword evidence="8" id="KW-1185">Reference proteome</keyword>
<keyword evidence="3 6" id="KW-1133">Transmembrane helix</keyword>
<comment type="subcellular location">
    <subcellularLocation>
        <location evidence="1">Membrane</location>
        <topology evidence="1">Single-pass membrane protein</topology>
    </subcellularLocation>
</comment>
<evidence type="ECO:0000313" key="7">
    <source>
        <dbReference type="EMBL" id="KAK4131973.1"/>
    </source>
</evidence>
<gene>
    <name evidence="7" type="ORF">BT67DRAFT_140622</name>
</gene>
<dbReference type="InterPro" id="IPR051694">
    <property type="entry name" value="Immunoregulatory_rcpt-like"/>
</dbReference>
<evidence type="ECO:0000256" key="5">
    <source>
        <dbReference type="SAM" id="MobiDB-lite"/>
    </source>
</evidence>
<feature type="region of interest" description="Disordered" evidence="5">
    <location>
        <begin position="76"/>
        <end position="128"/>
    </location>
</feature>
<proteinExistence type="predicted"/>
<dbReference type="PANTHER" id="PTHR15549:SF30">
    <property type="entry name" value="MID2 DOMAIN-CONTAINING PROTEIN"/>
    <property type="match status" value="1"/>
</dbReference>
<keyword evidence="2 6" id="KW-0812">Transmembrane</keyword>
<dbReference type="Proteomes" id="UP001304895">
    <property type="component" value="Unassembled WGS sequence"/>
</dbReference>
<keyword evidence="4 6" id="KW-0472">Membrane</keyword>
<dbReference type="AlphaFoldDB" id="A0AAN6UFA8"/>
<organism evidence="7 8">
    <name type="scientific">Trichocladium antarcticum</name>
    <dbReference type="NCBI Taxonomy" id="1450529"/>
    <lineage>
        <taxon>Eukaryota</taxon>
        <taxon>Fungi</taxon>
        <taxon>Dikarya</taxon>
        <taxon>Ascomycota</taxon>
        <taxon>Pezizomycotina</taxon>
        <taxon>Sordariomycetes</taxon>
        <taxon>Sordariomycetidae</taxon>
        <taxon>Sordariales</taxon>
        <taxon>Chaetomiaceae</taxon>
        <taxon>Trichocladium</taxon>
    </lineage>
</organism>
<sequence length="222" mass="23604">MVERFRSPGGASRASRAAMASRYEECENHNGYFWYTCNENALLSYSGCCLVDPCAQTPIGCPTRFLQHPSIVPTTTSISASTDHETVSQSFTTASSVSSPSPASETSSPGSPASPIIPSTSNADSDSRSHGVALSVGSIVGIIVGCGFAVIFASLMACMWWGRRQREKDEKRDHLERVASSRGMDEDQMPPGLGSVFNPMAQSGPGSVFDRAEGMLTLHASQ</sequence>
<evidence type="ECO:0000256" key="6">
    <source>
        <dbReference type="SAM" id="Phobius"/>
    </source>
</evidence>
<evidence type="ECO:0000256" key="3">
    <source>
        <dbReference type="ARBA" id="ARBA00022989"/>
    </source>
</evidence>
<dbReference type="GO" id="GO:0016020">
    <property type="term" value="C:membrane"/>
    <property type="evidence" value="ECO:0007669"/>
    <property type="project" value="UniProtKB-SubCell"/>
</dbReference>
<name>A0AAN6UFA8_9PEZI</name>
<dbReference type="GO" id="GO:0071944">
    <property type="term" value="C:cell periphery"/>
    <property type="evidence" value="ECO:0007669"/>
    <property type="project" value="UniProtKB-ARBA"/>
</dbReference>
<evidence type="ECO:0000313" key="8">
    <source>
        <dbReference type="Proteomes" id="UP001304895"/>
    </source>
</evidence>
<evidence type="ECO:0000256" key="1">
    <source>
        <dbReference type="ARBA" id="ARBA00004167"/>
    </source>
</evidence>